<organism evidence="1 2">
    <name type="scientific">Gordonia soli NBRC 108243</name>
    <dbReference type="NCBI Taxonomy" id="1223545"/>
    <lineage>
        <taxon>Bacteria</taxon>
        <taxon>Bacillati</taxon>
        <taxon>Actinomycetota</taxon>
        <taxon>Actinomycetes</taxon>
        <taxon>Mycobacteriales</taxon>
        <taxon>Gordoniaceae</taxon>
        <taxon>Gordonia</taxon>
    </lineage>
</organism>
<dbReference type="PANTHER" id="PTHR34853">
    <property type="match status" value="1"/>
</dbReference>
<accession>M0QNZ4</accession>
<comment type="caution">
    <text evidence="1">The sequence shown here is derived from an EMBL/GenBank/DDBJ whole genome shotgun (WGS) entry which is preliminary data.</text>
</comment>
<dbReference type="STRING" id="1223545.GS4_32_00780"/>
<gene>
    <name evidence="1" type="ORF">GS4_32_00780</name>
</gene>
<dbReference type="eggNOG" id="COG1073">
    <property type="taxonomic scope" value="Bacteria"/>
</dbReference>
<evidence type="ECO:0000313" key="1">
    <source>
        <dbReference type="EMBL" id="GAC70134.1"/>
    </source>
</evidence>
<dbReference type="PIRSF" id="PIRSF029171">
    <property type="entry name" value="Esterase_LipA"/>
    <property type="match status" value="1"/>
</dbReference>
<keyword evidence="2" id="KW-1185">Reference proteome</keyword>
<dbReference type="EMBL" id="BANX01000032">
    <property type="protein sequence ID" value="GAC70134.1"/>
    <property type="molecule type" value="Genomic_DNA"/>
</dbReference>
<reference evidence="1 2" key="1">
    <citation type="submission" date="2013-01" db="EMBL/GenBank/DDBJ databases">
        <title>Whole genome shotgun sequence of Gordonia soli NBRC 108243.</title>
        <authorList>
            <person name="Isaki-Nakamura S."/>
            <person name="Hosoyama A."/>
            <person name="Tsuchikane K."/>
            <person name="Ando Y."/>
            <person name="Baba S."/>
            <person name="Ohji S."/>
            <person name="Hamada M."/>
            <person name="Tamura T."/>
            <person name="Yamazoe A."/>
            <person name="Yamazaki S."/>
            <person name="Fujita N."/>
        </authorList>
    </citation>
    <scope>NUCLEOTIDE SEQUENCE [LARGE SCALE GENOMIC DNA]</scope>
    <source>
        <strain evidence="1 2">NBRC 108243</strain>
    </source>
</reference>
<dbReference type="Proteomes" id="UP000011666">
    <property type="component" value="Unassembled WGS sequence"/>
</dbReference>
<dbReference type="GO" id="GO:0016042">
    <property type="term" value="P:lipid catabolic process"/>
    <property type="evidence" value="ECO:0007669"/>
    <property type="project" value="InterPro"/>
</dbReference>
<dbReference type="PANTHER" id="PTHR34853:SF1">
    <property type="entry name" value="LIPASE 5"/>
    <property type="match status" value="1"/>
</dbReference>
<dbReference type="SUPFAM" id="SSF53474">
    <property type="entry name" value="alpha/beta-Hydrolases"/>
    <property type="match status" value="1"/>
</dbReference>
<dbReference type="Pfam" id="PF03583">
    <property type="entry name" value="LIP"/>
    <property type="match status" value="1"/>
</dbReference>
<dbReference type="AlphaFoldDB" id="M0QNZ4"/>
<dbReference type="InterPro" id="IPR005152">
    <property type="entry name" value="Lipase_secreted"/>
</dbReference>
<sequence>MKRTPWCRTILGPAMVISVGLVGLLVSSVAPAVAEPFNRLPAPPGVPSAINRAVPTAPVPTLGVIPLRARAPGYPHRIQELREAMLPSPSGDPMFDRWPTDLARRTNGSIIASRDITSTTGFAVTAPIASARLVKFRTTDSIGAPSFGTATVIVPRTPARVRGPRPILVHNVPIDSLGTDCTPGYSMAHGVSPITNVTDLFPPTTQLALAQGYSVIIPDHQGPRMAYAEPWVAGHVVLDSIRAAGQLDPGRFARPRIAMTGYSGGAIATAAAAKLVPTYAPELEPRMVGAAIGGLPADFEMLTASMNANLATGFFHAALFGIARERTQILPMANHLAQWLATSPVKNLCTVPAAVGGTTFVPTQALSSDPDPFHSPVAEEIYQITRMSGMRAGMPLYVYHGTYEWWIPAAGARAFFAEQCKLGVRGVYREVPGEHLVTAVAGFGGALTWLDARLRGVPAPNGCR</sequence>
<dbReference type="Gene3D" id="3.40.50.1820">
    <property type="entry name" value="alpha/beta hydrolase"/>
    <property type="match status" value="1"/>
</dbReference>
<proteinExistence type="predicted"/>
<dbReference type="GO" id="GO:0004806">
    <property type="term" value="F:triacylglycerol lipase activity"/>
    <property type="evidence" value="ECO:0007669"/>
    <property type="project" value="InterPro"/>
</dbReference>
<name>M0QNZ4_9ACTN</name>
<evidence type="ECO:0000313" key="2">
    <source>
        <dbReference type="Proteomes" id="UP000011666"/>
    </source>
</evidence>
<dbReference type="Gene3D" id="1.10.260.130">
    <property type="match status" value="1"/>
</dbReference>
<dbReference type="InterPro" id="IPR029058">
    <property type="entry name" value="AB_hydrolase_fold"/>
</dbReference>
<protein>
    <submittedName>
        <fullName evidence="1">Putative lipase</fullName>
    </submittedName>
</protein>